<dbReference type="AlphaFoldDB" id="A0A1H5ZL23"/>
<sequence>MARDPFLFFIIAVGMVKSLSHNIFLLANLVAIALLFSCADRDEPSCLTALKADLQDPNMMADVDFNAVHCFAWDSLMLITSYHYDQQILEETGIRIPPTLREKGEHLIHIAFIKDHQVAQILSLEKGKCDFTDYIQQEVFSRSYLFVDRKASFFVRNSKGQFQQPKDTLDTQLAVEVD</sequence>
<name>A0A1H5ZL23_9SPHI</name>
<dbReference type="EMBL" id="FNUT01000007">
    <property type="protein sequence ID" value="SEG37233.1"/>
    <property type="molecule type" value="Genomic_DNA"/>
</dbReference>
<protein>
    <submittedName>
        <fullName evidence="1">Uncharacterized protein</fullName>
    </submittedName>
</protein>
<reference evidence="2" key="1">
    <citation type="submission" date="2016-10" db="EMBL/GenBank/DDBJ databases">
        <authorList>
            <person name="Varghese N."/>
            <person name="Submissions S."/>
        </authorList>
    </citation>
    <scope>NUCLEOTIDE SEQUENCE [LARGE SCALE GENOMIC DNA]</scope>
    <source>
        <strain evidence="2">DSM 22361</strain>
    </source>
</reference>
<accession>A0A1H5ZL23</accession>
<keyword evidence="2" id="KW-1185">Reference proteome</keyword>
<organism evidence="1 2">
    <name type="scientific">Sphingobacterium lactis</name>
    <dbReference type="NCBI Taxonomy" id="797291"/>
    <lineage>
        <taxon>Bacteria</taxon>
        <taxon>Pseudomonadati</taxon>
        <taxon>Bacteroidota</taxon>
        <taxon>Sphingobacteriia</taxon>
        <taxon>Sphingobacteriales</taxon>
        <taxon>Sphingobacteriaceae</taxon>
        <taxon>Sphingobacterium</taxon>
    </lineage>
</organism>
<proteinExistence type="predicted"/>
<evidence type="ECO:0000313" key="2">
    <source>
        <dbReference type="Proteomes" id="UP000236731"/>
    </source>
</evidence>
<dbReference type="Proteomes" id="UP000236731">
    <property type="component" value="Unassembled WGS sequence"/>
</dbReference>
<gene>
    <name evidence="1" type="ORF">SAMN05421877_10771</name>
</gene>
<evidence type="ECO:0000313" key="1">
    <source>
        <dbReference type="EMBL" id="SEG37233.1"/>
    </source>
</evidence>